<accession>A0A507FMA5</accession>
<dbReference type="InterPro" id="IPR050587">
    <property type="entry name" value="GNT1/Glycosyltrans_8"/>
</dbReference>
<dbReference type="SUPFAM" id="SSF53448">
    <property type="entry name" value="Nucleotide-diphospho-sugar transferases"/>
    <property type="match status" value="1"/>
</dbReference>
<dbReference type="OrthoDB" id="2014201at2759"/>
<dbReference type="PANTHER" id="PTHR11183">
    <property type="entry name" value="GLYCOGENIN SUBFAMILY MEMBER"/>
    <property type="match status" value="1"/>
</dbReference>
<sequence length="347" mass="39384">MRGFSATRLFDAFLLAANAYLSFAVLRESLALSERARDSALRIQTSLEYRQSLPIVNADAQKYAYASLCFGDVTVDGTLVLFMALKAHNAQADFVALTHNLSRAAETRLARHGVRSISVEPLQTKKHYMTAKKKPQTDFRDAILWSKLRAWQLTDYSKVIMMDADLLVLENVDELFQMPQVAASAMVHPSEKISFFKTSEYGMRPRNKIDRKSRDSSVLEGWSGLNSGVTVLKPSNETFQNLLSELSIIPNRPCCPSQEFIYNFFEERKQYFRLPAVYNGRVISSAANGGDDEDTEDSNASSLALRQLTKIHHFVGAKPWKKRDVSSVMNRLWWEYMDKVTEIDKAK</sequence>
<dbReference type="Pfam" id="PF01501">
    <property type="entry name" value="Glyco_transf_8"/>
    <property type="match status" value="1"/>
</dbReference>
<organism evidence="1 2">
    <name type="scientific">Chytriomyces confervae</name>
    <dbReference type="NCBI Taxonomy" id="246404"/>
    <lineage>
        <taxon>Eukaryota</taxon>
        <taxon>Fungi</taxon>
        <taxon>Fungi incertae sedis</taxon>
        <taxon>Chytridiomycota</taxon>
        <taxon>Chytridiomycota incertae sedis</taxon>
        <taxon>Chytridiomycetes</taxon>
        <taxon>Chytridiales</taxon>
        <taxon>Chytriomycetaceae</taxon>
        <taxon>Chytriomyces</taxon>
    </lineage>
</organism>
<proteinExistence type="predicted"/>
<name>A0A507FMA5_9FUNG</name>
<dbReference type="Proteomes" id="UP000320333">
    <property type="component" value="Unassembled WGS sequence"/>
</dbReference>
<evidence type="ECO:0008006" key="3">
    <source>
        <dbReference type="Google" id="ProtNLM"/>
    </source>
</evidence>
<dbReference type="Gene3D" id="3.90.550.10">
    <property type="entry name" value="Spore Coat Polysaccharide Biosynthesis Protein SpsA, Chain A"/>
    <property type="match status" value="1"/>
</dbReference>
<comment type="caution">
    <text evidence="1">The sequence shown here is derived from an EMBL/GenBank/DDBJ whole genome shotgun (WGS) entry which is preliminary data.</text>
</comment>
<dbReference type="GO" id="GO:0016757">
    <property type="term" value="F:glycosyltransferase activity"/>
    <property type="evidence" value="ECO:0007669"/>
    <property type="project" value="InterPro"/>
</dbReference>
<evidence type="ECO:0000313" key="1">
    <source>
        <dbReference type="EMBL" id="TPX76446.1"/>
    </source>
</evidence>
<evidence type="ECO:0000313" key="2">
    <source>
        <dbReference type="Proteomes" id="UP000320333"/>
    </source>
</evidence>
<dbReference type="STRING" id="246404.A0A507FMA5"/>
<dbReference type="AlphaFoldDB" id="A0A507FMA5"/>
<dbReference type="EMBL" id="QEAP01000047">
    <property type="protein sequence ID" value="TPX76446.1"/>
    <property type="molecule type" value="Genomic_DNA"/>
</dbReference>
<protein>
    <recommendedName>
        <fullName evidence="3">Hexosyltransferase</fullName>
    </recommendedName>
</protein>
<dbReference type="InterPro" id="IPR029044">
    <property type="entry name" value="Nucleotide-diphossugar_trans"/>
</dbReference>
<keyword evidence="2" id="KW-1185">Reference proteome</keyword>
<reference evidence="1 2" key="1">
    <citation type="journal article" date="2019" name="Sci. Rep.">
        <title>Comparative genomics of chytrid fungi reveal insights into the obligate biotrophic and pathogenic lifestyle of Synchytrium endobioticum.</title>
        <authorList>
            <person name="van de Vossenberg B.T.L.H."/>
            <person name="Warris S."/>
            <person name="Nguyen H.D.T."/>
            <person name="van Gent-Pelzer M.P.E."/>
            <person name="Joly D.L."/>
            <person name="van de Geest H.C."/>
            <person name="Bonants P.J.M."/>
            <person name="Smith D.S."/>
            <person name="Levesque C.A."/>
            <person name="van der Lee T.A.J."/>
        </authorList>
    </citation>
    <scope>NUCLEOTIDE SEQUENCE [LARGE SCALE GENOMIC DNA]</scope>
    <source>
        <strain evidence="1 2">CBS 675.73</strain>
    </source>
</reference>
<gene>
    <name evidence="1" type="ORF">CcCBS67573_g02308</name>
</gene>
<dbReference type="InterPro" id="IPR002495">
    <property type="entry name" value="Glyco_trans_8"/>
</dbReference>